<keyword evidence="6 9" id="KW-0812">Transmembrane</keyword>
<feature type="transmembrane region" description="Helical" evidence="9">
    <location>
        <begin position="309"/>
        <end position="327"/>
    </location>
</feature>
<dbReference type="EMBL" id="CAFBMC010000131">
    <property type="protein sequence ID" value="CAB4911700.1"/>
    <property type="molecule type" value="Genomic_DNA"/>
</dbReference>
<accession>A0A6J7H5R7</accession>
<keyword evidence="4" id="KW-0328">Glycosyltransferase</keyword>
<dbReference type="InterPro" id="IPR027005">
    <property type="entry name" value="PMT-like"/>
</dbReference>
<feature type="domain" description="Protein O-mannosyl-transferase C-terminal four TM" evidence="11">
    <location>
        <begin position="321"/>
        <end position="511"/>
    </location>
</feature>
<proteinExistence type="inferred from homology"/>
<dbReference type="InterPro" id="IPR032421">
    <property type="entry name" value="PMT_4TMC"/>
</dbReference>
<evidence type="ECO:0000256" key="7">
    <source>
        <dbReference type="ARBA" id="ARBA00022989"/>
    </source>
</evidence>
<evidence type="ECO:0000256" key="8">
    <source>
        <dbReference type="ARBA" id="ARBA00023136"/>
    </source>
</evidence>
<evidence type="ECO:0000256" key="1">
    <source>
        <dbReference type="ARBA" id="ARBA00004127"/>
    </source>
</evidence>
<dbReference type="PANTHER" id="PTHR10050">
    <property type="entry name" value="DOLICHYL-PHOSPHATE-MANNOSE--PROTEIN MANNOSYLTRANSFERASE"/>
    <property type="match status" value="1"/>
</dbReference>
<reference evidence="12" key="1">
    <citation type="submission" date="2020-05" db="EMBL/GenBank/DDBJ databases">
        <authorList>
            <person name="Chiriac C."/>
            <person name="Salcher M."/>
            <person name="Ghai R."/>
            <person name="Kavagutti S V."/>
        </authorList>
    </citation>
    <scope>NUCLEOTIDE SEQUENCE</scope>
</reference>
<feature type="transmembrane region" description="Helical" evidence="9">
    <location>
        <begin position="434"/>
        <end position="458"/>
    </location>
</feature>
<dbReference type="Pfam" id="PF02366">
    <property type="entry name" value="PMT"/>
    <property type="match status" value="1"/>
</dbReference>
<evidence type="ECO:0000256" key="5">
    <source>
        <dbReference type="ARBA" id="ARBA00022679"/>
    </source>
</evidence>
<dbReference type="Pfam" id="PF16192">
    <property type="entry name" value="PMT_4TMC"/>
    <property type="match status" value="1"/>
</dbReference>
<evidence type="ECO:0000259" key="10">
    <source>
        <dbReference type="Pfam" id="PF02366"/>
    </source>
</evidence>
<name>A0A6J7H5R7_9ZZZZ</name>
<evidence type="ECO:0000256" key="4">
    <source>
        <dbReference type="ARBA" id="ARBA00022676"/>
    </source>
</evidence>
<dbReference type="GO" id="GO:0016020">
    <property type="term" value="C:membrane"/>
    <property type="evidence" value="ECO:0007669"/>
    <property type="project" value="InterPro"/>
</dbReference>
<keyword evidence="8 9" id="KW-0472">Membrane</keyword>
<dbReference type="GO" id="GO:0000030">
    <property type="term" value="F:mannosyltransferase activity"/>
    <property type="evidence" value="ECO:0007669"/>
    <property type="project" value="InterPro"/>
</dbReference>
<evidence type="ECO:0000256" key="2">
    <source>
        <dbReference type="ARBA" id="ARBA00004922"/>
    </source>
</evidence>
<feature type="transmembrane region" description="Helical" evidence="9">
    <location>
        <begin position="281"/>
        <end position="302"/>
    </location>
</feature>
<evidence type="ECO:0000259" key="11">
    <source>
        <dbReference type="Pfam" id="PF16192"/>
    </source>
</evidence>
<evidence type="ECO:0000313" key="12">
    <source>
        <dbReference type="EMBL" id="CAB4911700.1"/>
    </source>
</evidence>
<feature type="domain" description="ArnT-like N-terminal" evidence="10">
    <location>
        <begin position="27"/>
        <end position="266"/>
    </location>
</feature>
<dbReference type="InterPro" id="IPR003342">
    <property type="entry name" value="ArnT-like_N"/>
</dbReference>
<feature type="transmembrane region" description="Helical" evidence="9">
    <location>
        <begin position="21"/>
        <end position="38"/>
    </location>
</feature>
<feature type="transmembrane region" description="Helical" evidence="9">
    <location>
        <begin position="147"/>
        <end position="165"/>
    </location>
</feature>
<evidence type="ECO:0000256" key="6">
    <source>
        <dbReference type="ARBA" id="ARBA00022692"/>
    </source>
</evidence>
<evidence type="ECO:0000256" key="3">
    <source>
        <dbReference type="ARBA" id="ARBA00007222"/>
    </source>
</evidence>
<feature type="transmembrane region" description="Helical" evidence="9">
    <location>
        <begin position="171"/>
        <end position="189"/>
    </location>
</feature>
<dbReference type="PANTHER" id="PTHR10050:SF46">
    <property type="entry name" value="PROTEIN O-MANNOSYL-TRANSFERASE 2"/>
    <property type="match status" value="1"/>
</dbReference>
<feature type="transmembrane region" description="Helical" evidence="9">
    <location>
        <begin position="225"/>
        <end position="251"/>
    </location>
</feature>
<comment type="similarity">
    <text evidence="3">Belongs to the glycosyltransferase 39 family.</text>
</comment>
<feature type="transmembrane region" description="Helical" evidence="9">
    <location>
        <begin position="411"/>
        <end position="428"/>
    </location>
</feature>
<keyword evidence="7 9" id="KW-1133">Transmembrane helix</keyword>
<dbReference type="GO" id="GO:0006493">
    <property type="term" value="P:protein O-linked glycosylation"/>
    <property type="evidence" value="ECO:0007669"/>
    <property type="project" value="InterPro"/>
</dbReference>
<dbReference type="AlphaFoldDB" id="A0A6J7H5R7"/>
<keyword evidence="5" id="KW-0808">Transferase</keyword>
<feature type="transmembrane region" description="Helical" evidence="9">
    <location>
        <begin position="470"/>
        <end position="489"/>
    </location>
</feature>
<dbReference type="GO" id="GO:0012505">
    <property type="term" value="C:endomembrane system"/>
    <property type="evidence" value="ECO:0007669"/>
    <property type="project" value="UniProtKB-SubCell"/>
</dbReference>
<organism evidence="12">
    <name type="scientific">freshwater metagenome</name>
    <dbReference type="NCBI Taxonomy" id="449393"/>
    <lineage>
        <taxon>unclassified sequences</taxon>
        <taxon>metagenomes</taxon>
        <taxon>ecological metagenomes</taxon>
    </lineage>
</organism>
<comment type="pathway">
    <text evidence="2">Protein modification; protein glycosylation.</text>
</comment>
<gene>
    <name evidence="12" type="ORF">UFOPK3495_01625</name>
</gene>
<sequence length="512" mass="56884">MARDTASLTQRLVPPMPRTSGWTSAIIVTVIGAILRLWNLGRPHEVVFDETYYPKDALALIRFGVEHGTVKDADKILLASDGNIWNLQIFTDAGSFVAHPPLGKWIIALGELAVGATPTGWRLSVAIIGILSVLITARIARRLTRSNLVGALAGLFVALDGIHLVMSRTGLLDIILGFFVLVAFGLFLLDRDHTRKRLATLIEHAGIQANATTWGPKFGMRPLRWAAAIALGLACGVKWSGIYFAIAFILMSLVWDVSARKAIGVKRPWRATLLRSLPSTAALSGVIILLTYTATWTGWFLSDEGWDRSWAAGTGVIAALSSLLHYHSEMWNFHVGLTTEHAYASNPWSWPFQSRPTSFQWADIKDRSQGCEVDYCASEVLALGNPIIWWAGILAVIYQVWRWIGKRDWRSAAVLVGIAAGWLPWMMYLNRTIFTFYTVVFVPFLAIALAMSAAALLGPPDATAERKKRGMIAITILVALVIAAAWWFYPVWTGQPIPYNQWQMRMWMPTWI</sequence>
<comment type="subcellular location">
    <subcellularLocation>
        <location evidence="1">Endomembrane system</location>
        <topology evidence="1">Multi-pass membrane protein</topology>
    </subcellularLocation>
</comment>
<evidence type="ECO:0000256" key="9">
    <source>
        <dbReference type="SAM" id="Phobius"/>
    </source>
</evidence>
<feature type="transmembrane region" description="Helical" evidence="9">
    <location>
        <begin position="387"/>
        <end position="404"/>
    </location>
</feature>
<protein>
    <submittedName>
        <fullName evidence="12">Unannotated protein</fullName>
    </submittedName>
</protein>
<feature type="transmembrane region" description="Helical" evidence="9">
    <location>
        <begin position="121"/>
        <end position="140"/>
    </location>
</feature>
<dbReference type="UniPathway" id="UPA00378"/>